<dbReference type="Pfam" id="PF20454">
    <property type="entry name" value="GpA_nuclease"/>
    <property type="match status" value="1"/>
</dbReference>
<keyword evidence="1" id="KW-0255">Endonuclease</keyword>
<keyword evidence="1" id="KW-1188">Viral release from host cell</keyword>
<keyword evidence="1" id="KW-0067">ATP-binding</keyword>
<feature type="domain" description="Terminase large subunit GpA endonuclease" evidence="3">
    <location>
        <begin position="331"/>
        <end position="615"/>
    </location>
</feature>
<dbReference type="GO" id="GO:0009036">
    <property type="term" value="F:type II site-specific deoxyribonuclease activity"/>
    <property type="evidence" value="ECO:0007669"/>
    <property type="project" value="UniProtKB-UniRule"/>
</dbReference>
<feature type="site" description="ATP-binding" evidence="1">
    <location>
        <position position="47"/>
    </location>
</feature>
<comment type="similarity">
    <text evidence="1">Belongs to the lambdavirus large terminase family.</text>
</comment>
<keyword evidence="1" id="KW-0460">Magnesium</keyword>
<dbReference type="EC" id="3.6.4.-" evidence="1"/>
<dbReference type="GO" id="GO:0030430">
    <property type="term" value="C:host cell cytoplasm"/>
    <property type="evidence" value="ECO:0007669"/>
    <property type="project" value="UniProtKB-SubCell"/>
</dbReference>
<comment type="cofactor">
    <cofactor evidence="1">
        <name>Mg(2+)</name>
        <dbReference type="ChEBI" id="CHEBI:18420"/>
    </cofactor>
</comment>
<comment type="subcellular location">
    <subcellularLocation>
        <location evidence="1">Host cytoplasm</location>
    </subcellularLocation>
    <text evidence="1">The terminase lies at a unique vertex of the procapsid during viral DNA packaging.</text>
</comment>
<feature type="short sequence motif" description="Walker B motif" evidence="1">
    <location>
        <begin position="175"/>
        <end position="180"/>
    </location>
</feature>
<accession>A0A8S5TDF7</accession>
<dbReference type="EMBL" id="BK032804">
    <property type="protein sequence ID" value="DAF61168.1"/>
    <property type="molecule type" value="Genomic_DNA"/>
</dbReference>
<keyword evidence="1" id="KW-0378">Hydrolase</keyword>
<comment type="catalytic activity">
    <reaction evidence="1">
        <text>Endonucleolytic cleavage of DNA to give specific double-stranded fragments with terminal 5'-phosphates.</text>
        <dbReference type="EC" id="3.1.21.4"/>
    </reaction>
</comment>
<keyword evidence="1" id="KW-0540">Nuclease</keyword>
<dbReference type="GO" id="GO:0005524">
    <property type="term" value="F:ATP binding"/>
    <property type="evidence" value="ECO:0007669"/>
    <property type="project" value="UniProtKB-UniRule"/>
</dbReference>
<keyword evidence="1" id="KW-0231">Viral genome packaging</keyword>
<feature type="binding site" evidence="1">
    <location>
        <begin position="499"/>
        <end position="506"/>
    </location>
    <ligand>
        <name>ATP</name>
        <dbReference type="ChEBI" id="CHEBI:30616"/>
    </ligand>
</feature>
<evidence type="ECO:0000259" key="2">
    <source>
        <dbReference type="Pfam" id="PF05876"/>
    </source>
</evidence>
<dbReference type="InterPro" id="IPR027417">
    <property type="entry name" value="P-loop_NTPase"/>
</dbReference>
<comment type="domain">
    <text evidence="1">The N-terminus is involved in the formation of the heterotrimer with the small subunit. The N-terminus part contains the translocase activity involved in DNA packaging. At the N-terminus, there is a high affinity ATPase center that is probably needed for the packaging activity. The Walker A motif of the ATPase center is responsible for interacting with the ATP phosphate and the Q motif governs force generation and the interaction with DNA. The C-terminus contains the site specific endonuclease (cos-cleavage) and strand separation activities required for genome maturation. A second ATPase catalytic site regulates the genome maturation. The C-terminus very end is involved in binding to the procapsid. Contains a basic leucine zipper (bZIP) that may be involved in the formation of the terminase.</text>
</comment>
<feature type="active site" description="For ATPase activity" evidence="1">
    <location>
        <position position="180"/>
    </location>
</feature>
<keyword evidence="1" id="KW-1035">Host cytoplasm</keyword>
<dbReference type="InterPro" id="IPR008866">
    <property type="entry name" value="Phage_lambda_GpA-like"/>
</dbReference>
<dbReference type="GO" id="GO:0046872">
    <property type="term" value="F:metal ion binding"/>
    <property type="evidence" value="ECO:0007669"/>
    <property type="project" value="UniProtKB-UniRule"/>
</dbReference>
<dbReference type="InterPro" id="IPR051220">
    <property type="entry name" value="TFA_Chaperone"/>
</dbReference>
<comment type="subunit">
    <text evidence="1">Interacts (via N-terminus) with the terminase small subunit (via C-terminus); the active complex is probably heterooligomeric. Interacts (via C-terminus) with the portal protein; this interaction allows the packaging of viral DNA.</text>
</comment>
<dbReference type="GO" id="GO:0019073">
    <property type="term" value="P:viral DNA genome packaging"/>
    <property type="evidence" value="ECO:0007669"/>
    <property type="project" value="UniProtKB-UniRule"/>
</dbReference>
<comment type="function">
    <text evidence="1">The terminase large subunit acts as an ATP driven molecular motor necessary for viral DNA translocation into empty capsids and as an endonuclease that cuts the viral genome from the concetamer to initiate and to end the packaging reaction. The terminase lies at a unique vertex of the procapsid and is composed of two subunits, a small terminase subunit involved in viral DNA recognition, and a large terminase subunit possessing endonucleolytic and ATPase activities (DNA maturation and packaging). The endonuclease activity cleaves the viral DNA generating 5'overhangs. The strand separation activity separates the cohesive ends generating the single-stranded 'sticky' ends of the mature genome. The DNA-terminase complex binds to the portal of the procapsid thereby activating the translocase activity of the terminase. The terminase packages the viral DNA into the procapsid until the next concatemer reaches the complex. The downstream site is then cut generating the mature right end of the genome, the heterotrimer undocks from the DNA-filled head and remains bound to the left end of concatemer's next genome.</text>
</comment>
<comment type="caution">
    <text evidence="1">Lacks conserved residue(s) required for the propagation of feature annotation.</text>
</comment>
<sequence>MTSLSTVQIEACQAAMSAGLLSLRRDAPQTPVAWADDNFYLSSESSYQEGRWETLPYQVAMLNAMGNDEIRIVNVIKSARVGYSKMLLAASAYQIEHKRRHIAFFVPDDGSADLFMKSEIETMIRDVGAVRALAPWCGKKSRDNTLDIKKFSHGKQLWCRGGKAAKNYRAISADTVIYDELAAFDHDIDKEGSPLVLGDKRIEGSTFPKSIRGSTPKLRGPIDRGGCQIEGAVQKSPHLLRYHIPCPHCGAEQYLKWGGKDCAYGIKWDPEQPEDAWYVCEATGCLIRYSEALEAQYKARWICEKTGIWTRDGFDFFDAEGAPIPTPESISFHIWTAYSFFVTWGRIAQDFLQAKGSRSDLKTFVNTTLGETWEEDQGERVEWDVLLGRREVWQGEIPAQAVILTGGGDTQDDRYEGRVWAWGPNEECWLVYRFVLMGDPGGEELRRKRDLELHRQFTRSDGLVMKVERWCWDAGGHYIDQVCDDSKKNGLLWMIPIIGAPVYGKPIASFPTKRNKRGVYLTTVGTDNAKELFYSRLRLPLDVSKSQAGITQPQVIHLPANDLVCDEMEVRQLTSESKVLKVVKGVQQYRWDNQGRRNEALDCFVYALAALRISQQRFGLDLERLAAAGVEALSPTTDERPRVQSSYWKKA</sequence>
<protein>
    <recommendedName>
        <fullName evidence="1">Terminase, large subunit</fullName>
    </recommendedName>
    <alternativeName>
        <fullName evidence="1">DNA-packaging protein</fullName>
    </alternativeName>
    <alternativeName>
        <fullName evidence="1">Large terminase protein</fullName>
    </alternativeName>
    <domain>
        <recommendedName>
            <fullName evidence="1">Endonuclease</fullName>
            <ecNumber evidence="1">3.1.21.4</ecNumber>
        </recommendedName>
    </domain>
    <domain>
        <recommendedName>
            <fullName evidence="1">ATPase</fullName>
            <ecNumber evidence="1">3.6.4.-</ecNumber>
        </recommendedName>
    </domain>
</protein>
<feature type="binding site" evidence="1">
    <location>
        <position position="409"/>
    </location>
    <ligand>
        <name>Mg(2+)</name>
        <dbReference type="ChEBI" id="CHEBI:18420"/>
        <note>catalytic; for nuclease activity</note>
    </ligand>
</feature>
<organism evidence="4">
    <name type="scientific">Siphoviridae sp. ctnLs3</name>
    <dbReference type="NCBI Taxonomy" id="2827937"/>
    <lineage>
        <taxon>Viruses</taxon>
        <taxon>Duplodnaviria</taxon>
        <taxon>Heunggongvirae</taxon>
        <taxon>Uroviricota</taxon>
        <taxon>Caudoviricetes</taxon>
    </lineage>
</organism>
<dbReference type="InterPro" id="IPR046453">
    <property type="entry name" value="GpA_ATPase"/>
</dbReference>
<dbReference type="InterPro" id="IPR046454">
    <property type="entry name" value="GpA_endonuclease"/>
</dbReference>
<proteinExistence type="inferred from homology"/>
<dbReference type="Gene3D" id="3.40.50.300">
    <property type="entry name" value="P-loop containing nucleotide triphosphate hydrolases"/>
    <property type="match status" value="1"/>
</dbReference>
<evidence type="ECO:0000313" key="4">
    <source>
        <dbReference type="EMBL" id="DAF61168.1"/>
    </source>
</evidence>
<dbReference type="GO" id="GO:0016887">
    <property type="term" value="F:ATP hydrolysis activity"/>
    <property type="evidence" value="ECO:0007669"/>
    <property type="project" value="UniProtKB-UniRule"/>
</dbReference>
<name>A0A8S5TDF7_9CAUD</name>
<feature type="short sequence motif" description="Walker A motif" evidence="1">
    <location>
        <begin position="77"/>
        <end position="84"/>
    </location>
</feature>
<dbReference type="GO" id="GO:0098009">
    <property type="term" value="C:viral terminase, large subunit"/>
    <property type="evidence" value="ECO:0007669"/>
    <property type="project" value="UniProtKB-UniRule"/>
</dbReference>
<keyword evidence="1" id="KW-0479">Metal-binding</keyword>
<feature type="domain" description="Phage terminase large subunit GpA ATPase" evidence="2">
    <location>
        <begin position="47"/>
        <end position="301"/>
    </location>
</feature>
<reference evidence="4" key="1">
    <citation type="journal article" date="2021" name="Proc. Natl. Acad. Sci. U.S.A.">
        <title>A Catalog of Tens of Thousands of Viruses from Human Metagenomes Reveals Hidden Associations with Chronic Diseases.</title>
        <authorList>
            <person name="Tisza M.J."/>
            <person name="Buck C.B."/>
        </authorList>
    </citation>
    <scope>NUCLEOTIDE SEQUENCE</scope>
    <source>
        <strain evidence="4">CtnLs3</strain>
    </source>
</reference>
<dbReference type="Pfam" id="PF05876">
    <property type="entry name" value="GpA_ATPase"/>
    <property type="match status" value="1"/>
</dbReference>
<dbReference type="EC" id="3.1.21.4" evidence="1"/>
<dbReference type="HAMAP" id="MF_04144">
    <property type="entry name" value="TERL_LAMBDA"/>
    <property type="match status" value="1"/>
</dbReference>
<dbReference type="PANTHER" id="PTHR34413">
    <property type="entry name" value="PROPHAGE TAIL FIBER ASSEMBLY PROTEIN HOMOLOG TFAE-RELATED-RELATED"/>
    <property type="match status" value="1"/>
</dbReference>
<dbReference type="PANTHER" id="PTHR34413:SF2">
    <property type="entry name" value="PROPHAGE TAIL FIBER ASSEMBLY PROTEIN HOMOLOG TFAE-RELATED"/>
    <property type="match status" value="1"/>
</dbReference>
<evidence type="ECO:0000259" key="3">
    <source>
        <dbReference type="Pfam" id="PF20454"/>
    </source>
</evidence>
<evidence type="ECO:0000256" key="1">
    <source>
        <dbReference type="HAMAP-Rule" id="MF_04144"/>
    </source>
</evidence>
<keyword evidence="1" id="KW-0547">Nucleotide-binding</keyword>